<dbReference type="Proteomes" id="UP000838748">
    <property type="component" value="Unassembled WGS sequence"/>
</dbReference>
<comment type="caution">
    <text evidence="1">The sequence shown here is derived from an EMBL/GenBank/DDBJ whole genome shotgun (WGS) entry which is preliminary data.</text>
</comment>
<dbReference type="PANTHER" id="PTHR32309">
    <property type="entry name" value="TYROSINE-PROTEIN KINASE"/>
    <property type="match status" value="1"/>
</dbReference>
<evidence type="ECO:0000313" key="2">
    <source>
        <dbReference type="Proteomes" id="UP000838748"/>
    </source>
</evidence>
<evidence type="ECO:0000313" key="1">
    <source>
        <dbReference type="EMBL" id="CAH0536159.1"/>
    </source>
</evidence>
<dbReference type="InterPro" id="IPR027417">
    <property type="entry name" value="P-loop_NTPase"/>
</dbReference>
<sequence>MTIPSTHTEIEQIYLAAELSGCQSLCITSCQSGDGVTSIATALTERYLLAGHKTLLVDLNIYNPSLEDLPLQKSSGDTNSTKWVSHAKTGLVFTGVTAPTTQSKTIAYRDPSHLSKVIRRWNEEYERVIVDTSPLLQINSRNIPAQTVASSCDKTLLVVKGGVTTNNQLQTAITLLQSGRVSLIGSILNLQDQPTLGQELVRQLKRISFLPKRYKKKLEHQILASSFLSQSA</sequence>
<proteinExistence type="predicted"/>
<dbReference type="EMBL" id="CAKLDM010000001">
    <property type="protein sequence ID" value="CAH0536159.1"/>
    <property type="molecule type" value="Genomic_DNA"/>
</dbReference>
<name>A0ABM8ZYY6_9VIBR</name>
<dbReference type="Gene3D" id="3.40.50.300">
    <property type="entry name" value="P-loop containing nucleotide triphosphate hydrolases"/>
    <property type="match status" value="1"/>
</dbReference>
<dbReference type="SUPFAM" id="SSF52540">
    <property type="entry name" value="P-loop containing nucleoside triphosphate hydrolases"/>
    <property type="match status" value="1"/>
</dbReference>
<keyword evidence="2" id="KW-1185">Reference proteome</keyword>
<gene>
    <name evidence="1" type="ORF">VMF7928_00249</name>
</gene>
<reference evidence="1" key="1">
    <citation type="submission" date="2021-11" db="EMBL/GenBank/DDBJ databases">
        <authorList>
            <person name="Rodrigo-Torres L."/>
            <person name="Arahal R. D."/>
            <person name="Lucena T."/>
        </authorList>
    </citation>
    <scope>NUCLEOTIDE SEQUENCE</scope>
    <source>
        <strain evidence="1">CECT 7928</strain>
    </source>
</reference>
<dbReference type="RefSeq" id="WP_237359657.1">
    <property type="nucleotide sequence ID" value="NZ_CAKLDM010000001.1"/>
</dbReference>
<evidence type="ECO:0008006" key="3">
    <source>
        <dbReference type="Google" id="ProtNLM"/>
    </source>
</evidence>
<organism evidence="1 2">
    <name type="scientific">Vibrio marisflavi CECT 7928</name>
    <dbReference type="NCBI Taxonomy" id="634439"/>
    <lineage>
        <taxon>Bacteria</taxon>
        <taxon>Pseudomonadati</taxon>
        <taxon>Pseudomonadota</taxon>
        <taxon>Gammaproteobacteria</taxon>
        <taxon>Vibrionales</taxon>
        <taxon>Vibrionaceae</taxon>
        <taxon>Vibrio</taxon>
    </lineage>
</organism>
<dbReference type="PANTHER" id="PTHR32309:SF31">
    <property type="entry name" value="CAPSULAR EXOPOLYSACCHARIDE FAMILY"/>
    <property type="match status" value="1"/>
</dbReference>
<protein>
    <recommendedName>
        <fullName evidence="3">Chromosome partitioning protein ParA</fullName>
    </recommendedName>
</protein>
<dbReference type="InterPro" id="IPR050445">
    <property type="entry name" value="Bact_polysacc_biosynth/exp"/>
</dbReference>
<accession>A0ABM8ZYY6</accession>